<feature type="region of interest" description="Disordered" evidence="1">
    <location>
        <begin position="72"/>
        <end position="100"/>
    </location>
</feature>
<feature type="compositionally biased region" description="Basic and acidic residues" evidence="1">
    <location>
        <begin position="125"/>
        <end position="138"/>
    </location>
</feature>
<dbReference type="EMBL" id="MU004183">
    <property type="protein sequence ID" value="KAF2500663.1"/>
    <property type="molecule type" value="Genomic_DNA"/>
</dbReference>
<keyword evidence="2" id="KW-1133">Transmembrane helix</keyword>
<evidence type="ECO:0000313" key="4">
    <source>
        <dbReference type="Proteomes" id="UP000799750"/>
    </source>
</evidence>
<dbReference type="AlphaFoldDB" id="A0A6A6RA90"/>
<protein>
    <submittedName>
        <fullName evidence="3">Uncharacterized protein</fullName>
    </submittedName>
</protein>
<evidence type="ECO:0000313" key="3">
    <source>
        <dbReference type="EMBL" id="KAF2500663.1"/>
    </source>
</evidence>
<keyword evidence="2" id="KW-0472">Membrane</keyword>
<evidence type="ECO:0000256" key="2">
    <source>
        <dbReference type="SAM" id="Phobius"/>
    </source>
</evidence>
<keyword evidence="4" id="KW-1185">Reference proteome</keyword>
<evidence type="ECO:0000256" key="1">
    <source>
        <dbReference type="SAM" id="MobiDB-lite"/>
    </source>
</evidence>
<dbReference type="Proteomes" id="UP000799750">
    <property type="component" value="Unassembled WGS sequence"/>
</dbReference>
<sequence>MPPVANSFTASQELNKSVAMNFVVPNLKGNPSAWSDTITTTIFVVAALITASISIWQAHRYLHGVAQLKQEQSEGLGKPTQIDDNSYRQSGLSRSKTNASTISGETIRTTLDEFYRLETQSPSRRPVEHETRKSEKRNPLMRLSESRAACEYTLVRGCSLSPITMALLVADHTTPPQFWPNFASCSST</sequence>
<proteinExistence type="predicted"/>
<dbReference type="OrthoDB" id="10415867at2759"/>
<name>A0A6A6RA90_9PEZI</name>
<keyword evidence="2" id="KW-0812">Transmembrane</keyword>
<feature type="region of interest" description="Disordered" evidence="1">
    <location>
        <begin position="118"/>
        <end position="140"/>
    </location>
</feature>
<feature type="transmembrane region" description="Helical" evidence="2">
    <location>
        <begin position="37"/>
        <end position="56"/>
    </location>
</feature>
<accession>A0A6A6RA90</accession>
<organism evidence="3 4">
    <name type="scientific">Lophium mytilinum</name>
    <dbReference type="NCBI Taxonomy" id="390894"/>
    <lineage>
        <taxon>Eukaryota</taxon>
        <taxon>Fungi</taxon>
        <taxon>Dikarya</taxon>
        <taxon>Ascomycota</taxon>
        <taxon>Pezizomycotina</taxon>
        <taxon>Dothideomycetes</taxon>
        <taxon>Pleosporomycetidae</taxon>
        <taxon>Mytilinidiales</taxon>
        <taxon>Mytilinidiaceae</taxon>
        <taxon>Lophium</taxon>
    </lineage>
</organism>
<reference evidence="3" key="1">
    <citation type="journal article" date="2020" name="Stud. Mycol.">
        <title>101 Dothideomycetes genomes: a test case for predicting lifestyles and emergence of pathogens.</title>
        <authorList>
            <person name="Haridas S."/>
            <person name="Albert R."/>
            <person name="Binder M."/>
            <person name="Bloem J."/>
            <person name="Labutti K."/>
            <person name="Salamov A."/>
            <person name="Andreopoulos B."/>
            <person name="Baker S."/>
            <person name="Barry K."/>
            <person name="Bills G."/>
            <person name="Bluhm B."/>
            <person name="Cannon C."/>
            <person name="Castanera R."/>
            <person name="Culley D."/>
            <person name="Daum C."/>
            <person name="Ezra D."/>
            <person name="Gonzalez J."/>
            <person name="Henrissat B."/>
            <person name="Kuo A."/>
            <person name="Liang C."/>
            <person name="Lipzen A."/>
            <person name="Lutzoni F."/>
            <person name="Magnuson J."/>
            <person name="Mondo S."/>
            <person name="Nolan M."/>
            <person name="Ohm R."/>
            <person name="Pangilinan J."/>
            <person name="Park H.-J."/>
            <person name="Ramirez L."/>
            <person name="Alfaro M."/>
            <person name="Sun H."/>
            <person name="Tritt A."/>
            <person name="Yoshinaga Y."/>
            <person name="Zwiers L.-H."/>
            <person name="Turgeon B."/>
            <person name="Goodwin S."/>
            <person name="Spatafora J."/>
            <person name="Crous P."/>
            <person name="Grigoriev I."/>
        </authorList>
    </citation>
    <scope>NUCLEOTIDE SEQUENCE</scope>
    <source>
        <strain evidence="3">CBS 269.34</strain>
    </source>
</reference>
<gene>
    <name evidence="3" type="ORF">BU16DRAFT_535227</name>
</gene>
<feature type="compositionally biased region" description="Polar residues" evidence="1">
    <location>
        <begin position="82"/>
        <end position="100"/>
    </location>
</feature>